<dbReference type="EMBL" id="AORV01000027">
    <property type="protein sequence ID" value="EMS72494.1"/>
    <property type="molecule type" value="Genomic_DNA"/>
</dbReference>
<dbReference type="GO" id="GO:0005975">
    <property type="term" value="P:carbohydrate metabolic process"/>
    <property type="evidence" value="ECO:0007669"/>
    <property type="project" value="InterPro"/>
</dbReference>
<protein>
    <recommendedName>
        <fullName evidence="2">Xylose isomerase</fullName>
    </recommendedName>
</protein>
<evidence type="ECO:0000313" key="9">
    <source>
        <dbReference type="Proteomes" id="UP000014155"/>
    </source>
</evidence>
<dbReference type="GO" id="GO:0046872">
    <property type="term" value="F:metal ion binding"/>
    <property type="evidence" value="ECO:0007669"/>
    <property type="project" value="UniProtKB-KW"/>
</dbReference>
<dbReference type="eggNOG" id="COG1082">
    <property type="taxonomic scope" value="Bacteria"/>
</dbReference>
<evidence type="ECO:0000256" key="4">
    <source>
        <dbReference type="ARBA" id="ARBA00022723"/>
    </source>
</evidence>
<dbReference type="Proteomes" id="UP000014155">
    <property type="component" value="Unassembled WGS sequence"/>
</dbReference>
<dbReference type="RefSeq" id="WP_004625214.1">
    <property type="nucleotide sequence ID" value="NZ_AORV01000027.1"/>
</dbReference>
<evidence type="ECO:0000256" key="2">
    <source>
        <dbReference type="ARBA" id="ARBA00018232"/>
    </source>
</evidence>
<dbReference type="InterPro" id="IPR001998">
    <property type="entry name" value="Xylose_isomerase"/>
</dbReference>
<organism evidence="8 9">
    <name type="scientific">Ruminiclostridium cellobioparum subsp. termitidis CT1112</name>
    <dbReference type="NCBI Taxonomy" id="1195236"/>
    <lineage>
        <taxon>Bacteria</taxon>
        <taxon>Bacillati</taxon>
        <taxon>Bacillota</taxon>
        <taxon>Clostridia</taxon>
        <taxon>Eubacteriales</taxon>
        <taxon>Oscillospiraceae</taxon>
        <taxon>Ruminiclostridium</taxon>
    </lineage>
</organism>
<dbReference type="AlphaFoldDB" id="S0FTJ6"/>
<name>S0FTJ6_RUMCE</name>
<reference evidence="8 9" key="1">
    <citation type="journal article" date="2013" name="Genome Announc.">
        <title>Draft Genome Sequence of the Cellulolytic, Mesophilic, Anaerobic Bacterium Clostridium termitidis Strain CT1112 (DSM 5398).</title>
        <authorList>
            <person name="Lal S."/>
            <person name="Ramachandran U."/>
            <person name="Zhang X."/>
            <person name="Munir R."/>
            <person name="Sparling R."/>
            <person name="Levin D.B."/>
        </authorList>
    </citation>
    <scope>NUCLEOTIDE SEQUENCE [LARGE SCALE GENOMIC DNA]</scope>
    <source>
        <strain evidence="8 9">CT1112</strain>
    </source>
</reference>
<accession>S0FTJ6</accession>
<keyword evidence="3" id="KW-0963">Cytoplasm</keyword>
<dbReference type="PATRIC" id="fig|1195236.3.peg.1933"/>
<evidence type="ECO:0000256" key="1">
    <source>
        <dbReference type="ARBA" id="ARBA00004496"/>
    </source>
</evidence>
<dbReference type="SUPFAM" id="SSF51658">
    <property type="entry name" value="Xylose isomerase-like"/>
    <property type="match status" value="1"/>
</dbReference>
<sequence length="321" mass="36325">MFNKLSIGLWVMDSAYNYDTSKDAALQKLEKASEIEGLNGVELVYPTHINEKNYKEVKRFCSDKNIQVMSVNPNVWDGEDFQKGAFTSGDPAARKRAVDYSKTAVDLGKELGAGQMCLWPGQDGFDYPFQDNYEDIWQYEMDGIKAVADYDKNYKIAIEYKAREPRSHILLDSTSTVLMFSKLINAENAGVNLDFGHALLARENPGEAVVKAMNANKLFGVHINDNYGSTDEDMIFASVHHIETLEFIYYLKKLKYDGWISQEFDARKVDPIKACSHCFNTLKVFEDIADKIDMKALLEAQKNSDSLESQKIIARAMLVAN</sequence>
<evidence type="ECO:0000256" key="6">
    <source>
        <dbReference type="ARBA" id="ARBA00023277"/>
    </source>
</evidence>
<dbReference type="PROSITE" id="PS51415">
    <property type="entry name" value="XYLOSE_ISOMERASE"/>
    <property type="match status" value="1"/>
</dbReference>
<dbReference type="GO" id="GO:0009045">
    <property type="term" value="F:xylose isomerase activity"/>
    <property type="evidence" value="ECO:0007669"/>
    <property type="project" value="InterPro"/>
</dbReference>
<evidence type="ECO:0000256" key="3">
    <source>
        <dbReference type="ARBA" id="ARBA00022490"/>
    </source>
</evidence>
<keyword evidence="9" id="KW-1185">Reference proteome</keyword>
<gene>
    <name evidence="8" type="ORF">CTER_1607</name>
</gene>
<keyword evidence="6" id="KW-0119">Carbohydrate metabolism</keyword>
<comment type="caution">
    <text evidence="8">The sequence shown here is derived from an EMBL/GenBank/DDBJ whole genome shotgun (WGS) entry which is preliminary data.</text>
</comment>
<dbReference type="InterPro" id="IPR050312">
    <property type="entry name" value="IolE/XylAMocC-like"/>
</dbReference>
<evidence type="ECO:0000256" key="5">
    <source>
        <dbReference type="ARBA" id="ARBA00023235"/>
    </source>
</evidence>
<comment type="subcellular location">
    <subcellularLocation>
        <location evidence="1">Cytoplasm</location>
    </subcellularLocation>
</comment>
<evidence type="ECO:0000313" key="8">
    <source>
        <dbReference type="EMBL" id="EMS72494.1"/>
    </source>
</evidence>
<feature type="domain" description="Xylose isomerase-like TIM barrel" evidence="7">
    <location>
        <begin position="30"/>
        <end position="268"/>
    </location>
</feature>
<dbReference type="PANTHER" id="PTHR12110">
    <property type="entry name" value="HYDROXYPYRUVATE ISOMERASE"/>
    <property type="match status" value="1"/>
</dbReference>
<dbReference type="InterPro" id="IPR036237">
    <property type="entry name" value="Xyl_isomerase-like_sf"/>
</dbReference>
<keyword evidence="5 8" id="KW-0413">Isomerase</keyword>
<evidence type="ECO:0000259" key="7">
    <source>
        <dbReference type="Pfam" id="PF01261"/>
    </source>
</evidence>
<dbReference type="PANTHER" id="PTHR12110:SF21">
    <property type="entry name" value="XYLOSE ISOMERASE-LIKE TIM BARREL DOMAIN-CONTAINING PROTEIN"/>
    <property type="match status" value="1"/>
</dbReference>
<dbReference type="Gene3D" id="3.20.20.150">
    <property type="entry name" value="Divalent-metal-dependent TIM barrel enzymes"/>
    <property type="match status" value="1"/>
</dbReference>
<dbReference type="STRING" id="1195236.CTER_1607"/>
<dbReference type="Pfam" id="PF01261">
    <property type="entry name" value="AP_endonuc_2"/>
    <property type="match status" value="1"/>
</dbReference>
<keyword evidence="4" id="KW-0479">Metal-binding</keyword>
<dbReference type="InterPro" id="IPR013022">
    <property type="entry name" value="Xyl_isomerase-like_TIM-brl"/>
</dbReference>
<proteinExistence type="predicted"/>